<dbReference type="Proteomes" id="UP000236379">
    <property type="component" value="Unassembled WGS sequence"/>
</dbReference>
<reference evidence="1 2" key="1">
    <citation type="submission" date="2018-01" db="EMBL/GenBank/DDBJ databases">
        <title>Deinococcus koreensis sp. nov., a radiation-resistant bacterium isolated from river water.</title>
        <authorList>
            <person name="Choi A."/>
        </authorList>
    </citation>
    <scope>NUCLEOTIDE SEQUENCE [LARGE SCALE GENOMIC DNA]</scope>
    <source>
        <strain evidence="1 2">SJW1-2</strain>
    </source>
</reference>
<comment type="caution">
    <text evidence="1">The sequence shown here is derived from an EMBL/GenBank/DDBJ whole genome shotgun (WGS) entry which is preliminary data.</text>
</comment>
<gene>
    <name evidence="1" type="ORF">CVO96_08400</name>
</gene>
<dbReference type="EMBL" id="PPPD01000001">
    <property type="protein sequence ID" value="PNY81401.1"/>
    <property type="molecule type" value="Genomic_DNA"/>
</dbReference>
<sequence length="287" mass="31692">MHVLNIPAPPALLGRWRSWLAPPRQPFFLTRAEADALALDTLARADARLTPEERDTFTAWNVSAQADRVAWLTLDEWDALPPPRQRTLLHAQLRHGRGNLPLRRQYAGLLPAPVPARFLWRPEWLTPAVLARLVSDGRPACRRADVPEPIWQAAAPTLPGARELAGTFPAGSGPNCFGTVMAAAGVVGAEREWMQREPFEAFLRERTRPAGQDDRPGTLLVWRSVDGLAQHAAITLGGGWALHKPSQGWMTPRVVLDVPTLKRSCRTPGWHLTRRTLLAGAATCRSS</sequence>
<keyword evidence="2" id="KW-1185">Reference proteome</keyword>
<dbReference type="RefSeq" id="WP_103311844.1">
    <property type="nucleotide sequence ID" value="NZ_PPPD01000001.1"/>
</dbReference>
<evidence type="ECO:0000313" key="1">
    <source>
        <dbReference type="EMBL" id="PNY81401.1"/>
    </source>
</evidence>
<protein>
    <submittedName>
        <fullName evidence="1">Uncharacterized protein</fullName>
    </submittedName>
</protein>
<proteinExistence type="predicted"/>
<evidence type="ECO:0000313" key="2">
    <source>
        <dbReference type="Proteomes" id="UP000236379"/>
    </source>
</evidence>
<dbReference type="AlphaFoldDB" id="A0A2K3UXY7"/>
<dbReference type="OrthoDB" id="61821at2"/>
<organism evidence="1 2">
    <name type="scientific">Deinococcus koreensis</name>
    <dbReference type="NCBI Taxonomy" id="2054903"/>
    <lineage>
        <taxon>Bacteria</taxon>
        <taxon>Thermotogati</taxon>
        <taxon>Deinococcota</taxon>
        <taxon>Deinococci</taxon>
        <taxon>Deinococcales</taxon>
        <taxon>Deinococcaceae</taxon>
        <taxon>Deinococcus</taxon>
    </lineage>
</organism>
<name>A0A2K3UXY7_9DEIO</name>
<accession>A0A2K3UXY7</accession>